<organism evidence="1 2">
    <name type="scientific">Chitinophaga pollutisoli</name>
    <dbReference type="NCBI Taxonomy" id="3133966"/>
    <lineage>
        <taxon>Bacteria</taxon>
        <taxon>Pseudomonadati</taxon>
        <taxon>Bacteroidota</taxon>
        <taxon>Chitinophagia</taxon>
        <taxon>Chitinophagales</taxon>
        <taxon>Chitinophagaceae</taxon>
        <taxon>Chitinophaga</taxon>
    </lineage>
</organism>
<keyword evidence="2" id="KW-1185">Reference proteome</keyword>
<gene>
    <name evidence="1" type="ORF">WJU16_13545</name>
</gene>
<proteinExistence type="predicted"/>
<dbReference type="EMBL" id="CP149822">
    <property type="protein sequence ID" value="WZN39028.1"/>
    <property type="molecule type" value="Genomic_DNA"/>
</dbReference>
<protein>
    <submittedName>
        <fullName evidence="1">Uncharacterized protein</fullName>
    </submittedName>
</protein>
<reference evidence="2" key="1">
    <citation type="submission" date="2024-03" db="EMBL/GenBank/DDBJ databases">
        <title>Chitinophaga horti sp. nov., isolated from garden soil.</title>
        <authorList>
            <person name="Lee D.S."/>
            <person name="Han D.M."/>
            <person name="Baek J.H."/>
            <person name="Choi D.G."/>
            <person name="Jeon J.H."/>
            <person name="Jeon C.O."/>
        </authorList>
    </citation>
    <scope>NUCLEOTIDE SEQUENCE [LARGE SCALE GENOMIC DNA]</scope>
    <source>
        <strain evidence="2">GPA1</strain>
    </source>
</reference>
<sequence>MKKLISIFLFGLMCIQVLPIKEVGKLLFNNQIVEEHVEGNCSAKGIKLSPSDLNCHKYGEEETEMNPALFLKTLTYRLMEDIPAGPVQEIQTPPPNVLA</sequence>
<accession>A0ABZ2YGU2</accession>
<name>A0ABZ2YGU2_9BACT</name>
<evidence type="ECO:0000313" key="1">
    <source>
        <dbReference type="EMBL" id="WZN39028.1"/>
    </source>
</evidence>
<dbReference type="Proteomes" id="UP001485459">
    <property type="component" value="Chromosome"/>
</dbReference>
<dbReference type="RefSeq" id="WP_298707644.1">
    <property type="nucleotide sequence ID" value="NZ_CP149822.1"/>
</dbReference>
<evidence type="ECO:0000313" key="2">
    <source>
        <dbReference type="Proteomes" id="UP001485459"/>
    </source>
</evidence>